<dbReference type="Pfam" id="PF08765">
    <property type="entry name" value="Mor"/>
    <property type="match status" value="1"/>
</dbReference>
<name>A0ABS6DUN2_9FIRM</name>
<reference evidence="2 3" key="1">
    <citation type="submission" date="2021-06" db="EMBL/GenBank/DDBJ databases">
        <authorList>
            <person name="Sun Q."/>
            <person name="Li D."/>
        </authorList>
    </citation>
    <scope>NUCLEOTIDE SEQUENCE [LARGE SCALE GENOMIC DNA]</scope>
    <source>
        <strain evidence="2 3">N19</strain>
    </source>
</reference>
<accession>A0ABS6DUN2</accession>
<dbReference type="EMBL" id="JAHLOQ010000005">
    <property type="protein sequence ID" value="MBU5335479.1"/>
    <property type="molecule type" value="Genomic_DNA"/>
</dbReference>
<organism evidence="2 3">
    <name type="scientific">Intestinibacter bartlettii</name>
    <dbReference type="NCBI Taxonomy" id="261299"/>
    <lineage>
        <taxon>Bacteria</taxon>
        <taxon>Bacillati</taxon>
        <taxon>Bacillota</taxon>
        <taxon>Clostridia</taxon>
        <taxon>Peptostreptococcales</taxon>
        <taxon>Peptostreptococcaceae</taxon>
        <taxon>Intestinibacter</taxon>
    </lineage>
</organism>
<sequence length="103" mass="12321">MSNTNNDYDYDYKKIVPPRLQRFYEIVGREKYEQVLEELGGNPLYINCKESYDRAKRNRAIYDDYLKGMEYIELTSKYKLSVTMIRNITAQCREQDKEQNAGL</sequence>
<dbReference type="Proteomes" id="UP001196301">
    <property type="component" value="Unassembled WGS sequence"/>
</dbReference>
<evidence type="ECO:0000313" key="3">
    <source>
        <dbReference type="Proteomes" id="UP001196301"/>
    </source>
</evidence>
<protein>
    <recommendedName>
        <fullName evidence="1">Mor transcription activator domain-containing protein</fullName>
    </recommendedName>
</protein>
<evidence type="ECO:0000259" key="1">
    <source>
        <dbReference type="Pfam" id="PF08765"/>
    </source>
</evidence>
<feature type="domain" description="Mor transcription activator" evidence="1">
    <location>
        <begin position="25"/>
        <end position="99"/>
    </location>
</feature>
<dbReference type="InterPro" id="IPR014875">
    <property type="entry name" value="Mor_transcription_activator"/>
</dbReference>
<evidence type="ECO:0000313" key="2">
    <source>
        <dbReference type="EMBL" id="MBU5335479.1"/>
    </source>
</evidence>
<dbReference type="RefSeq" id="WP_216568613.1">
    <property type="nucleotide sequence ID" value="NZ_JAHLOQ010000005.1"/>
</dbReference>
<keyword evidence="3" id="KW-1185">Reference proteome</keyword>
<gene>
    <name evidence="2" type="ORF">KQI20_03410</name>
</gene>
<comment type="caution">
    <text evidence="2">The sequence shown here is derived from an EMBL/GenBank/DDBJ whole genome shotgun (WGS) entry which is preliminary data.</text>
</comment>
<proteinExistence type="predicted"/>